<dbReference type="InterPro" id="IPR011051">
    <property type="entry name" value="RmlC_Cupin_sf"/>
</dbReference>
<evidence type="ECO:0000313" key="5">
    <source>
        <dbReference type="EMBL" id="CAL4789856.1"/>
    </source>
</evidence>
<evidence type="ECO:0000256" key="1">
    <source>
        <dbReference type="ARBA" id="ARBA00022737"/>
    </source>
</evidence>
<dbReference type="Gene3D" id="1.25.40.10">
    <property type="entry name" value="Tetratricopeptide repeat domain"/>
    <property type="match status" value="7"/>
</dbReference>
<dbReference type="PROSITE" id="PS51257">
    <property type="entry name" value="PROKAR_LIPOPROTEIN"/>
    <property type="match status" value="1"/>
</dbReference>
<keyword evidence="6" id="KW-1185">Reference proteome</keyword>
<dbReference type="AlphaFoldDB" id="A0A9P1G6A2"/>
<dbReference type="InterPro" id="IPR002885">
    <property type="entry name" value="PPR_rpt"/>
</dbReference>
<feature type="repeat" description="PPR" evidence="2">
    <location>
        <begin position="109"/>
        <end position="143"/>
    </location>
</feature>
<dbReference type="EMBL" id="CAMXCT020003113">
    <property type="protein sequence ID" value="CAL1155919.1"/>
    <property type="molecule type" value="Genomic_DNA"/>
</dbReference>
<dbReference type="Gene3D" id="2.60.120.10">
    <property type="entry name" value="Jelly Rolls"/>
    <property type="match status" value="1"/>
</dbReference>
<comment type="caution">
    <text evidence="3">The sequence shown here is derived from an EMBL/GenBank/DDBJ whole genome shotgun (WGS) entry which is preliminary data.</text>
</comment>
<evidence type="ECO:0000256" key="2">
    <source>
        <dbReference type="PROSITE-ProRule" id="PRU00708"/>
    </source>
</evidence>
<dbReference type="Pfam" id="PF01535">
    <property type="entry name" value="PPR"/>
    <property type="match status" value="3"/>
</dbReference>
<dbReference type="PROSITE" id="PS51375">
    <property type="entry name" value="PPR"/>
    <property type="match status" value="6"/>
</dbReference>
<dbReference type="OrthoDB" id="185373at2759"/>
<protein>
    <submittedName>
        <fullName evidence="5">Pentatricopeptide repeat-containing protein At2g41720 (Protein EMBRYO DEFECTIVE 2654)</fullName>
    </submittedName>
</protein>
<feature type="repeat" description="PPR" evidence="2">
    <location>
        <begin position="348"/>
        <end position="382"/>
    </location>
</feature>
<reference evidence="4" key="2">
    <citation type="submission" date="2024-04" db="EMBL/GenBank/DDBJ databases">
        <authorList>
            <person name="Chen Y."/>
            <person name="Shah S."/>
            <person name="Dougan E. K."/>
            <person name="Thang M."/>
            <person name="Chan C."/>
        </authorList>
    </citation>
    <scope>NUCLEOTIDE SEQUENCE [LARGE SCALE GENOMIC DNA]</scope>
</reference>
<proteinExistence type="predicted"/>
<dbReference type="EMBL" id="CAMXCT010003113">
    <property type="protein sequence ID" value="CAI4002544.1"/>
    <property type="molecule type" value="Genomic_DNA"/>
</dbReference>
<dbReference type="Proteomes" id="UP001152797">
    <property type="component" value="Unassembled WGS sequence"/>
</dbReference>
<dbReference type="PANTHER" id="PTHR47942:SF63">
    <property type="entry name" value="PENTATRICOPEPTIDE REPEAT-CONTAINING PROTEIN"/>
    <property type="match status" value="1"/>
</dbReference>
<dbReference type="InterPro" id="IPR051222">
    <property type="entry name" value="PPR/CCM1_RNA-binding"/>
</dbReference>
<organism evidence="3">
    <name type="scientific">Cladocopium goreaui</name>
    <dbReference type="NCBI Taxonomy" id="2562237"/>
    <lineage>
        <taxon>Eukaryota</taxon>
        <taxon>Sar</taxon>
        <taxon>Alveolata</taxon>
        <taxon>Dinophyceae</taxon>
        <taxon>Suessiales</taxon>
        <taxon>Symbiodiniaceae</taxon>
        <taxon>Cladocopium</taxon>
    </lineage>
</organism>
<dbReference type="Pfam" id="PF13812">
    <property type="entry name" value="PPR_3"/>
    <property type="match status" value="3"/>
</dbReference>
<gene>
    <name evidence="3" type="ORF">C1SCF055_LOCUS28491</name>
</gene>
<evidence type="ECO:0000313" key="4">
    <source>
        <dbReference type="EMBL" id="CAL1155919.1"/>
    </source>
</evidence>
<evidence type="ECO:0000313" key="3">
    <source>
        <dbReference type="EMBL" id="CAI4002544.1"/>
    </source>
</evidence>
<evidence type="ECO:0000313" key="6">
    <source>
        <dbReference type="Proteomes" id="UP001152797"/>
    </source>
</evidence>
<dbReference type="CDD" id="cd02208">
    <property type="entry name" value="cupin_RmlC-like"/>
    <property type="match status" value="1"/>
</dbReference>
<keyword evidence="1" id="KW-0677">Repeat</keyword>
<accession>A0A9P1G6A2</accession>
<feature type="repeat" description="PPR" evidence="2">
    <location>
        <begin position="243"/>
        <end position="277"/>
    </location>
</feature>
<dbReference type="InterPro" id="IPR014710">
    <property type="entry name" value="RmlC-like_jellyroll"/>
</dbReference>
<dbReference type="NCBIfam" id="TIGR00756">
    <property type="entry name" value="PPR"/>
    <property type="match status" value="1"/>
</dbReference>
<dbReference type="EMBL" id="CAMXCT030003113">
    <property type="protein sequence ID" value="CAL4789856.1"/>
    <property type="molecule type" value="Genomic_DNA"/>
</dbReference>
<dbReference type="PANTHER" id="PTHR47942">
    <property type="entry name" value="TETRATRICOPEPTIDE REPEAT (TPR)-LIKE SUPERFAMILY PROTEIN-RELATED"/>
    <property type="match status" value="1"/>
</dbReference>
<dbReference type="SUPFAM" id="SSF51182">
    <property type="entry name" value="RmlC-like cupins"/>
    <property type="match status" value="1"/>
</dbReference>
<feature type="repeat" description="PPR" evidence="2">
    <location>
        <begin position="174"/>
        <end position="208"/>
    </location>
</feature>
<sequence length="1093" mass="123140">MCRVEGNVVAYGAAIGACEKNSQWQWAIYLLSTLQKQMQSNPITYCSALNACARGNEWLLALQVFREAETKGEVNVVTFNAAISACEQGSDWKTALVLMNGLESELQADVISYNAAISCCEKSRQWQRALHLLGQLQERRLRCTIISYNAAISACDWHLALSLLREVEGICQCTVITFNAAISSCERGDQWEMALLLLEEMEEKRFEASQISYNAAISACERASQWEVALELLREAQGRQLGDVISYNAGISACEKGKQWRRALQLLEDMEKKDLSKKANVITYSAAISACEKGSQWQRALMLLGEMDQKQVAANLISYSAAISACREEWPQALQLLARLPELELRINVITCNACISACERGSQWQLALELLSQVQRQGLRSTAVTYHAVASASLSVGGWQLALNLVDLPMETQEAVAAVALAERSYALGAQWQAAFWLWEEVKKKRVESDAIMLTSAISAYERGGAWQHAMSLLKESMENRLVDGILFATAIGAAGACDQWQRAVALLQEMQQWQLQMMLGVSPLWPQASVHVSELCVYHLASKEADAEAGIQAVQSNPILAARQQLEWKELTLSEDGSITGLTGGLLRLGPFKELPSHFHPEPYGEIYHFLRGNGQVKLGEYTEKLLKHEISPGLHVNIPARQVHGIESGSEGCEFLWIFPAGRWKEIPYLYIDPKLTHRNVPADFDVPLPLDVLDWGTVHGNVTRVQRTFFWELKPSGQDMPRAPRSCRRLNHWSWASRVADPKQNFCETWAAWADTLAVQLGREPQGWQGALDLLLQARERGIQVAVHQTVENLAEEARRGAEALRPFWDVAPSRRSLLSRWSHALDLFFQEMQLGQPQNLEDYRAAIKACPRFYWKLSLHLLERMSYETLGPDRLCYREAMRTCNRGLYSYEAAVSLFQDMSVQRLEPGVEEFNDLMLALITGNRWKEAFNIFADMRSAASRSPKPNLQSFCMVLYACADTTEGNAWALAIGYWTDMRKDKITPDFDAYDMLLLVAERGERWDWSRQLLDTLFKLNAPSTVTMFNAALNAARRGKRWELAQSLLREMSEELLLPTIVSYSFAVESCEQADRFDVATQLLQLVDELDLK</sequence>
<reference evidence="3" key="1">
    <citation type="submission" date="2022-10" db="EMBL/GenBank/DDBJ databases">
        <authorList>
            <person name="Chen Y."/>
            <person name="Dougan E. K."/>
            <person name="Chan C."/>
            <person name="Rhodes N."/>
            <person name="Thang M."/>
        </authorList>
    </citation>
    <scope>NUCLEOTIDE SEQUENCE</scope>
</reference>
<dbReference type="InterPro" id="IPR011990">
    <property type="entry name" value="TPR-like_helical_dom_sf"/>
</dbReference>
<feature type="repeat" description="PPR" evidence="2">
    <location>
        <begin position="41"/>
        <end position="75"/>
    </location>
</feature>
<name>A0A9P1G6A2_9DINO</name>
<feature type="repeat" description="PPR" evidence="2">
    <location>
        <begin position="280"/>
        <end position="314"/>
    </location>
</feature>